<keyword evidence="4" id="KW-1185">Reference proteome</keyword>
<name>B3SEL2_TRIAD</name>
<dbReference type="GO" id="GO:0016887">
    <property type="term" value="F:ATP hydrolysis activity"/>
    <property type="evidence" value="ECO:0007669"/>
    <property type="project" value="InterPro"/>
</dbReference>
<dbReference type="InterPro" id="IPR003439">
    <property type="entry name" value="ABC_transporter-like_ATP-bd"/>
</dbReference>
<dbReference type="SUPFAM" id="SSF52540">
    <property type="entry name" value="P-loop containing nucleoside triphosphate hydrolases"/>
    <property type="match status" value="1"/>
</dbReference>
<sequence length="222" mass="24864">LRLPKVILPKFSLGSNDALGDNILSISGADIGYKEELIILKNVSLSLAANERISIIGRNASGKSTLLKAIFGKNNIFKTGNWHLPNTQHIGYLDQHYSNLSPKNSVIDHVRKIRPDWHEIDVRKHLSTFLFHNNEEVSNLVCNLSGGEKARLSLSLIAAKSPRLLILDEITNNLDLETKEHVVQVLRNYPGSMIIVSHEENFLQSVGINHIYKIEYGEVIAQ</sequence>
<feature type="domain" description="ABC transporter" evidence="2">
    <location>
        <begin position="21"/>
        <end position="222"/>
    </location>
</feature>
<dbReference type="PROSITE" id="PS00211">
    <property type="entry name" value="ABC_TRANSPORTER_1"/>
    <property type="match status" value="1"/>
</dbReference>
<feature type="non-terminal residue" evidence="3">
    <location>
        <position position="1"/>
    </location>
</feature>
<dbReference type="InterPro" id="IPR027417">
    <property type="entry name" value="P-loop_NTPase"/>
</dbReference>
<dbReference type="CDD" id="cd03221">
    <property type="entry name" value="ABCF_EF-3"/>
    <property type="match status" value="1"/>
</dbReference>
<dbReference type="HOGENOM" id="CLU_1248115_0_0_1"/>
<proteinExistence type="predicted"/>
<dbReference type="GO" id="GO:0005524">
    <property type="term" value="F:ATP binding"/>
    <property type="evidence" value="ECO:0007669"/>
    <property type="project" value="InterPro"/>
</dbReference>
<dbReference type="eggNOG" id="KOG0062">
    <property type="taxonomic scope" value="Eukaryota"/>
</dbReference>
<dbReference type="InterPro" id="IPR050611">
    <property type="entry name" value="ABCF"/>
</dbReference>
<dbReference type="PANTHER" id="PTHR19211:SF14">
    <property type="entry name" value="ATP-BINDING CASSETTE SUB-FAMILY F MEMBER 1"/>
    <property type="match status" value="1"/>
</dbReference>
<dbReference type="Proteomes" id="UP000009022">
    <property type="component" value="Unassembled WGS sequence"/>
</dbReference>
<keyword evidence="1" id="KW-0677">Repeat</keyword>
<protein>
    <recommendedName>
        <fullName evidence="2">ABC transporter domain-containing protein</fullName>
    </recommendedName>
</protein>
<organism evidence="3 4">
    <name type="scientific">Trichoplax adhaerens</name>
    <name type="common">Trichoplax reptans</name>
    <dbReference type="NCBI Taxonomy" id="10228"/>
    <lineage>
        <taxon>Eukaryota</taxon>
        <taxon>Metazoa</taxon>
        <taxon>Placozoa</taxon>
        <taxon>Uniplacotomia</taxon>
        <taxon>Trichoplacea</taxon>
        <taxon>Trichoplacidae</taxon>
        <taxon>Trichoplax</taxon>
    </lineage>
</organism>
<dbReference type="STRING" id="10228.B3SEL2"/>
<evidence type="ECO:0000313" key="4">
    <source>
        <dbReference type="Proteomes" id="UP000009022"/>
    </source>
</evidence>
<dbReference type="EMBL" id="DS985530">
    <property type="protein sequence ID" value="EDV18833.1"/>
    <property type="molecule type" value="Genomic_DNA"/>
</dbReference>
<dbReference type="InParanoid" id="B3SEL2"/>
<dbReference type="OrthoDB" id="2110130at2759"/>
<gene>
    <name evidence="3" type="ORF">TRIADDRAFT_34570</name>
</gene>
<dbReference type="KEGG" id="tad:TRIADDRAFT_34570"/>
<dbReference type="Pfam" id="PF00005">
    <property type="entry name" value="ABC_tran"/>
    <property type="match status" value="1"/>
</dbReference>
<dbReference type="PROSITE" id="PS50893">
    <property type="entry name" value="ABC_TRANSPORTER_2"/>
    <property type="match status" value="1"/>
</dbReference>
<evidence type="ECO:0000313" key="3">
    <source>
        <dbReference type="EMBL" id="EDV18833.1"/>
    </source>
</evidence>
<dbReference type="OMA" id="HEIWICE"/>
<evidence type="ECO:0000256" key="1">
    <source>
        <dbReference type="ARBA" id="ARBA00022737"/>
    </source>
</evidence>
<reference evidence="3 4" key="1">
    <citation type="journal article" date="2008" name="Nature">
        <title>The Trichoplax genome and the nature of placozoans.</title>
        <authorList>
            <person name="Srivastava M."/>
            <person name="Begovic E."/>
            <person name="Chapman J."/>
            <person name="Putnam N.H."/>
            <person name="Hellsten U."/>
            <person name="Kawashima T."/>
            <person name="Kuo A."/>
            <person name="Mitros T."/>
            <person name="Salamov A."/>
            <person name="Carpenter M.L."/>
            <person name="Signorovitch A.Y."/>
            <person name="Moreno M.A."/>
            <person name="Kamm K."/>
            <person name="Grimwood J."/>
            <person name="Schmutz J."/>
            <person name="Shapiro H."/>
            <person name="Grigoriev I.V."/>
            <person name="Buss L.W."/>
            <person name="Schierwater B."/>
            <person name="Dellaporta S.L."/>
            <person name="Rokhsar D.S."/>
        </authorList>
    </citation>
    <scope>NUCLEOTIDE SEQUENCE [LARGE SCALE GENOMIC DNA]</scope>
    <source>
        <strain evidence="3 4">Grell-BS-1999</strain>
    </source>
</reference>
<dbReference type="PANTHER" id="PTHR19211">
    <property type="entry name" value="ATP-BINDING TRANSPORT PROTEIN-RELATED"/>
    <property type="match status" value="1"/>
</dbReference>
<dbReference type="InterPro" id="IPR017871">
    <property type="entry name" value="ABC_transporter-like_CS"/>
</dbReference>
<dbReference type="Gene3D" id="3.40.50.300">
    <property type="entry name" value="P-loop containing nucleotide triphosphate hydrolases"/>
    <property type="match status" value="1"/>
</dbReference>
<dbReference type="PhylomeDB" id="B3SEL2"/>
<dbReference type="AlphaFoldDB" id="B3SEL2"/>
<evidence type="ECO:0000259" key="2">
    <source>
        <dbReference type="PROSITE" id="PS50893"/>
    </source>
</evidence>
<accession>B3SEL2</accession>